<evidence type="ECO:0000313" key="2">
    <source>
        <dbReference type="Proteomes" id="UP001612915"/>
    </source>
</evidence>
<sequence length="68" mass="7941">MSLSAFVLTGLVCASFCWTCGYAFEHRRQLTGWIPRPARRDPVAREAARGVREIERYLALMPQPRRRY</sequence>
<dbReference type="EMBL" id="JBITLV010000001">
    <property type="protein sequence ID" value="MFI7585519.1"/>
    <property type="molecule type" value="Genomic_DNA"/>
</dbReference>
<gene>
    <name evidence="1" type="ORF">ACIB24_00420</name>
</gene>
<protein>
    <submittedName>
        <fullName evidence="1">Uncharacterized protein</fullName>
    </submittedName>
</protein>
<reference evidence="1 2" key="1">
    <citation type="submission" date="2024-10" db="EMBL/GenBank/DDBJ databases">
        <title>The Natural Products Discovery Center: Release of the First 8490 Sequenced Strains for Exploring Actinobacteria Biosynthetic Diversity.</title>
        <authorList>
            <person name="Kalkreuter E."/>
            <person name="Kautsar S.A."/>
            <person name="Yang D."/>
            <person name="Bader C.D."/>
            <person name="Teijaro C.N."/>
            <person name="Fluegel L."/>
            <person name="Davis C.M."/>
            <person name="Simpson J.R."/>
            <person name="Lauterbach L."/>
            <person name="Steele A.D."/>
            <person name="Gui C."/>
            <person name="Meng S."/>
            <person name="Li G."/>
            <person name="Viehrig K."/>
            <person name="Ye F."/>
            <person name="Su P."/>
            <person name="Kiefer A.F."/>
            <person name="Nichols A."/>
            <person name="Cepeda A.J."/>
            <person name="Yan W."/>
            <person name="Fan B."/>
            <person name="Jiang Y."/>
            <person name="Adhikari A."/>
            <person name="Zheng C.-J."/>
            <person name="Schuster L."/>
            <person name="Cowan T.M."/>
            <person name="Smanski M.J."/>
            <person name="Chevrette M.G."/>
            <person name="De Carvalho L.P.S."/>
            <person name="Shen B."/>
        </authorList>
    </citation>
    <scope>NUCLEOTIDE SEQUENCE [LARGE SCALE GENOMIC DNA]</scope>
    <source>
        <strain evidence="1 2">NPDC049639</strain>
    </source>
</reference>
<accession>A0ABW8AGP4</accession>
<keyword evidence="2" id="KW-1185">Reference proteome</keyword>
<evidence type="ECO:0000313" key="1">
    <source>
        <dbReference type="EMBL" id="MFI7585519.1"/>
    </source>
</evidence>
<proteinExistence type="predicted"/>
<dbReference type="Proteomes" id="UP001612915">
    <property type="component" value="Unassembled WGS sequence"/>
</dbReference>
<organism evidence="1 2">
    <name type="scientific">Spongisporangium articulatum</name>
    <dbReference type="NCBI Taxonomy" id="3362603"/>
    <lineage>
        <taxon>Bacteria</taxon>
        <taxon>Bacillati</taxon>
        <taxon>Actinomycetota</taxon>
        <taxon>Actinomycetes</taxon>
        <taxon>Kineosporiales</taxon>
        <taxon>Kineosporiaceae</taxon>
        <taxon>Spongisporangium</taxon>
    </lineage>
</organism>
<name>A0ABW8AGP4_9ACTN</name>
<dbReference type="RefSeq" id="WP_398273529.1">
    <property type="nucleotide sequence ID" value="NZ_JBITLV010000001.1"/>
</dbReference>
<comment type="caution">
    <text evidence="1">The sequence shown here is derived from an EMBL/GenBank/DDBJ whole genome shotgun (WGS) entry which is preliminary data.</text>
</comment>